<dbReference type="RefSeq" id="WP_094865368.1">
    <property type="nucleotide sequence ID" value="NZ_NKYE01000019.1"/>
</dbReference>
<keyword evidence="1" id="KW-0472">Membrane</keyword>
<dbReference type="EMBL" id="NKYE01000019">
    <property type="protein sequence ID" value="OZM70557.1"/>
    <property type="molecule type" value="Genomic_DNA"/>
</dbReference>
<feature type="transmembrane region" description="Helical" evidence="1">
    <location>
        <begin position="20"/>
        <end position="40"/>
    </location>
</feature>
<keyword evidence="1" id="KW-0812">Transmembrane</keyword>
<proteinExistence type="predicted"/>
<accession>A0A263CYS7</accession>
<name>A0A263CYS7_9PSEU</name>
<sequence>MDVPAPPKQIRQSPLMKVGVVLFAIGMVAVVAVFVMFAAGLENLPVWLSVAAGVITPLGLGLGLVGLVKEARRAHAAETAETTASPGASASGA</sequence>
<reference evidence="2 3" key="1">
    <citation type="submission" date="2017-07" db="EMBL/GenBank/DDBJ databases">
        <title>Amycolatopsis antarcticus sp. nov., isolated from the surface of an Antarcticus brown macroalga.</title>
        <authorList>
            <person name="Wang J."/>
            <person name="Leiva S."/>
            <person name="Huang J."/>
            <person name="Huang Y."/>
        </authorList>
    </citation>
    <scope>NUCLEOTIDE SEQUENCE [LARGE SCALE GENOMIC DNA]</scope>
    <source>
        <strain evidence="2 3">AU-G6</strain>
    </source>
</reference>
<evidence type="ECO:0000313" key="3">
    <source>
        <dbReference type="Proteomes" id="UP000242444"/>
    </source>
</evidence>
<evidence type="ECO:0000313" key="2">
    <source>
        <dbReference type="EMBL" id="OZM70557.1"/>
    </source>
</evidence>
<dbReference type="AlphaFoldDB" id="A0A263CYS7"/>
<comment type="caution">
    <text evidence="2">The sequence shown here is derived from an EMBL/GenBank/DDBJ whole genome shotgun (WGS) entry which is preliminary data.</text>
</comment>
<feature type="transmembrane region" description="Helical" evidence="1">
    <location>
        <begin position="46"/>
        <end position="68"/>
    </location>
</feature>
<protein>
    <submittedName>
        <fullName evidence="2">Uncharacterized protein</fullName>
    </submittedName>
</protein>
<keyword evidence="3" id="KW-1185">Reference proteome</keyword>
<dbReference type="Proteomes" id="UP000242444">
    <property type="component" value="Unassembled WGS sequence"/>
</dbReference>
<keyword evidence="1" id="KW-1133">Transmembrane helix</keyword>
<organism evidence="2 3">
    <name type="scientific">Amycolatopsis antarctica</name>
    <dbReference type="NCBI Taxonomy" id="1854586"/>
    <lineage>
        <taxon>Bacteria</taxon>
        <taxon>Bacillati</taxon>
        <taxon>Actinomycetota</taxon>
        <taxon>Actinomycetes</taxon>
        <taxon>Pseudonocardiales</taxon>
        <taxon>Pseudonocardiaceae</taxon>
        <taxon>Amycolatopsis</taxon>
    </lineage>
</organism>
<evidence type="ECO:0000256" key="1">
    <source>
        <dbReference type="SAM" id="Phobius"/>
    </source>
</evidence>
<dbReference type="InParanoid" id="A0A263CYS7"/>
<gene>
    <name evidence="2" type="ORF">CFN78_24435</name>
</gene>